<dbReference type="AlphaFoldDB" id="A0A453CR81"/>
<reference evidence="3" key="2">
    <citation type="journal article" date="2017" name="Nat. Plants">
        <title>The Aegilops tauschii genome reveals multiple impacts of transposons.</title>
        <authorList>
            <person name="Zhao G."/>
            <person name="Zou C."/>
            <person name="Li K."/>
            <person name="Wang K."/>
            <person name="Li T."/>
            <person name="Gao L."/>
            <person name="Zhang X."/>
            <person name="Wang H."/>
            <person name="Yang Z."/>
            <person name="Liu X."/>
            <person name="Jiang W."/>
            <person name="Mao L."/>
            <person name="Kong X."/>
            <person name="Jiao Y."/>
            <person name="Jia J."/>
        </authorList>
    </citation>
    <scope>NUCLEOTIDE SEQUENCE [LARGE SCALE GENOMIC DNA]</scope>
    <source>
        <strain evidence="3">cv. AL8/78</strain>
    </source>
</reference>
<evidence type="ECO:0000313" key="2">
    <source>
        <dbReference type="EnsemblPlants" id="AET2Gv20935500.3"/>
    </source>
</evidence>
<accession>A0A453CR81</accession>
<reference evidence="3" key="1">
    <citation type="journal article" date="2014" name="Science">
        <title>Ancient hybridizations among the ancestral genomes of bread wheat.</title>
        <authorList>
            <consortium name="International Wheat Genome Sequencing Consortium,"/>
            <person name="Marcussen T."/>
            <person name="Sandve S.R."/>
            <person name="Heier L."/>
            <person name="Spannagl M."/>
            <person name="Pfeifer M."/>
            <person name="Jakobsen K.S."/>
            <person name="Wulff B.B."/>
            <person name="Steuernagel B."/>
            <person name="Mayer K.F."/>
            <person name="Olsen O.A."/>
        </authorList>
    </citation>
    <scope>NUCLEOTIDE SEQUENCE [LARGE SCALE GENOMIC DNA]</scope>
    <source>
        <strain evidence="3">cv. AL8/78</strain>
    </source>
</reference>
<reference evidence="2" key="3">
    <citation type="journal article" date="2017" name="Nature">
        <title>Genome sequence of the progenitor of the wheat D genome Aegilops tauschii.</title>
        <authorList>
            <person name="Luo M.C."/>
            <person name="Gu Y.Q."/>
            <person name="Puiu D."/>
            <person name="Wang H."/>
            <person name="Twardziok S.O."/>
            <person name="Deal K.R."/>
            <person name="Huo N."/>
            <person name="Zhu T."/>
            <person name="Wang L."/>
            <person name="Wang Y."/>
            <person name="McGuire P.E."/>
            <person name="Liu S."/>
            <person name="Long H."/>
            <person name="Ramasamy R.K."/>
            <person name="Rodriguez J.C."/>
            <person name="Van S.L."/>
            <person name="Yuan L."/>
            <person name="Wang Z."/>
            <person name="Xia Z."/>
            <person name="Xiao L."/>
            <person name="Anderson O.D."/>
            <person name="Ouyang S."/>
            <person name="Liang Y."/>
            <person name="Zimin A.V."/>
            <person name="Pertea G."/>
            <person name="Qi P."/>
            <person name="Bennetzen J.L."/>
            <person name="Dai X."/>
            <person name="Dawson M.W."/>
            <person name="Muller H.G."/>
            <person name="Kugler K."/>
            <person name="Rivarola-Duarte L."/>
            <person name="Spannagl M."/>
            <person name="Mayer K.F.X."/>
            <person name="Lu F.H."/>
            <person name="Bevan M.W."/>
            <person name="Leroy P."/>
            <person name="Li P."/>
            <person name="You F.M."/>
            <person name="Sun Q."/>
            <person name="Liu Z."/>
            <person name="Lyons E."/>
            <person name="Wicker T."/>
            <person name="Salzberg S.L."/>
            <person name="Devos K.M."/>
            <person name="Dvorak J."/>
        </authorList>
    </citation>
    <scope>NUCLEOTIDE SEQUENCE [LARGE SCALE GENOMIC DNA]</scope>
    <source>
        <strain evidence="2">cv. AL8/78</strain>
    </source>
</reference>
<evidence type="ECO:0000313" key="3">
    <source>
        <dbReference type="Proteomes" id="UP000015105"/>
    </source>
</evidence>
<organism evidence="2 3">
    <name type="scientific">Aegilops tauschii subsp. strangulata</name>
    <name type="common">Goatgrass</name>
    <dbReference type="NCBI Taxonomy" id="200361"/>
    <lineage>
        <taxon>Eukaryota</taxon>
        <taxon>Viridiplantae</taxon>
        <taxon>Streptophyta</taxon>
        <taxon>Embryophyta</taxon>
        <taxon>Tracheophyta</taxon>
        <taxon>Spermatophyta</taxon>
        <taxon>Magnoliopsida</taxon>
        <taxon>Liliopsida</taxon>
        <taxon>Poales</taxon>
        <taxon>Poaceae</taxon>
        <taxon>BOP clade</taxon>
        <taxon>Pooideae</taxon>
        <taxon>Triticodae</taxon>
        <taxon>Triticeae</taxon>
        <taxon>Triticinae</taxon>
        <taxon>Aegilops</taxon>
    </lineage>
</organism>
<reference evidence="2" key="5">
    <citation type="journal article" date="2021" name="G3 (Bethesda)">
        <title>Aegilops tauschii genome assembly Aet v5.0 features greater sequence contiguity and improved annotation.</title>
        <authorList>
            <person name="Wang L."/>
            <person name="Zhu T."/>
            <person name="Rodriguez J.C."/>
            <person name="Deal K.R."/>
            <person name="Dubcovsky J."/>
            <person name="McGuire P.E."/>
            <person name="Lux T."/>
            <person name="Spannagl M."/>
            <person name="Mayer K.F.X."/>
            <person name="Baldrich P."/>
            <person name="Meyers B.C."/>
            <person name="Huo N."/>
            <person name="Gu Y.Q."/>
            <person name="Zhou H."/>
            <person name="Devos K.M."/>
            <person name="Bennetzen J.L."/>
            <person name="Unver T."/>
            <person name="Budak H."/>
            <person name="Gulick P.J."/>
            <person name="Galiba G."/>
            <person name="Kalapos B."/>
            <person name="Nelson D.R."/>
            <person name="Li P."/>
            <person name="You F.M."/>
            <person name="Luo M.C."/>
            <person name="Dvorak J."/>
        </authorList>
    </citation>
    <scope>NUCLEOTIDE SEQUENCE [LARGE SCALE GENOMIC DNA]</scope>
    <source>
        <strain evidence="2">cv. AL8/78</strain>
    </source>
</reference>
<sequence>MMSFYGLPIGVNKHMDFFRARLLWQENDQKKKYHLVKWSEVCRPKDMGGLGIQNLTHMNKALLCKWWWKLYTTEGLWQDIILKKYIRNKNLGSVSVKQGDSQFWREILKHRDHFTSLCKFTVGKGDKTRFWEDWWIGSAPLSKNLPRLYDICFDKKKTVKEILDNGIDNMHFRRTLTRDSRVLWEHIKEACSSVTLNEDNDEVKWTLTKKGVYTVKSFYRHLIENGIRYPHLYTWKIKMPPRVKVFMWLALKNSILPKDNLLRRGWKGDDKCPFCGHKENINHLFLSCSVTRLLWNILKCAFN</sequence>
<dbReference type="Pfam" id="PF13966">
    <property type="entry name" value="zf-RVT"/>
    <property type="match status" value="1"/>
</dbReference>
<dbReference type="Proteomes" id="UP000015105">
    <property type="component" value="Chromosome 2D"/>
</dbReference>
<keyword evidence="3" id="KW-1185">Reference proteome</keyword>
<dbReference type="Gramene" id="AET2Gv20935500.3">
    <property type="protein sequence ID" value="AET2Gv20935500.3"/>
    <property type="gene ID" value="AET2Gv20935500"/>
</dbReference>
<feature type="domain" description="Reverse transcriptase zinc-binding" evidence="1">
    <location>
        <begin position="213"/>
        <end position="295"/>
    </location>
</feature>
<name>A0A453CR81_AEGTS</name>
<reference evidence="2" key="4">
    <citation type="submission" date="2019-03" db="UniProtKB">
        <authorList>
            <consortium name="EnsemblPlants"/>
        </authorList>
    </citation>
    <scope>IDENTIFICATION</scope>
</reference>
<dbReference type="PANTHER" id="PTHR36617:SF5">
    <property type="entry name" value="OS05G0421675 PROTEIN"/>
    <property type="match status" value="1"/>
</dbReference>
<evidence type="ECO:0000259" key="1">
    <source>
        <dbReference type="Pfam" id="PF13966"/>
    </source>
</evidence>
<protein>
    <recommendedName>
        <fullName evidence="1">Reverse transcriptase zinc-binding domain-containing protein</fullName>
    </recommendedName>
</protein>
<dbReference type="EnsemblPlants" id="AET2Gv20935500.3">
    <property type="protein sequence ID" value="AET2Gv20935500.3"/>
    <property type="gene ID" value="AET2Gv20935500"/>
</dbReference>
<dbReference type="PANTHER" id="PTHR36617">
    <property type="entry name" value="PROTEIN, PUTATIVE-RELATED"/>
    <property type="match status" value="1"/>
</dbReference>
<dbReference type="InterPro" id="IPR026960">
    <property type="entry name" value="RVT-Znf"/>
</dbReference>
<proteinExistence type="predicted"/>